<dbReference type="InterPro" id="IPR008767">
    <property type="entry name" value="Phage_SPP1_head-tail_adaptor"/>
</dbReference>
<evidence type="ECO:0008006" key="3">
    <source>
        <dbReference type="Google" id="ProtNLM"/>
    </source>
</evidence>
<dbReference type="InterPro" id="IPR038666">
    <property type="entry name" value="SSP1_head-tail_sf"/>
</dbReference>
<dbReference type="NCBIfam" id="TIGR01563">
    <property type="entry name" value="gp16_SPP1"/>
    <property type="match status" value="1"/>
</dbReference>
<protein>
    <recommendedName>
        <fullName evidence="3">Head-tail adaptor protein</fullName>
    </recommendedName>
</protein>
<dbReference type="RefSeq" id="WP_068709890.1">
    <property type="nucleotide sequence ID" value="NZ_BAAAXQ010000055.1"/>
</dbReference>
<comment type="caution">
    <text evidence="1">The sequence shown here is derived from an EMBL/GenBank/DDBJ whole genome shotgun (WGS) entry which is preliminary data.</text>
</comment>
<dbReference type="Proteomes" id="UP001501577">
    <property type="component" value="Unassembled WGS sequence"/>
</dbReference>
<proteinExistence type="predicted"/>
<evidence type="ECO:0000313" key="1">
    <source>
        <dbReference type="EMBL" id="GAA3020386.1"/>
    </source>
</evidence>
<dbReference type="Gene3D" id="2.40.10.270">
    <property type="entry name" value="Bacteriophage SPP1 head-tail adaptor protein"/>
    <property type="match status" value="1"/>
</dbReference>
<reference evidence="2" key="1">
    <citation type="journal article" date="2019" name="Int. J. Syst. Evol. Microbiol.">
        <title>The Global Catalogue of Microorganisms (GCM) 10K type strain sequencing project: providing services to taxonomists for standard genome sequencing and annotation.</title>
        <authorList>
            <consortium name="The Broad Institute Genomics Platform"/>
            <consortium name="The Broad Institute Genome Sequencing Center for Infectious Disease"/>
            <person name="Wu L."/>
            <person name="Ma J."/>
        </authorList>
    </citation>
    <scope>NUCLEOTIDE SEQUENCE [LARGE SCALE GENOMIC DNA]</scope>
    <source>
        <strain evidence="2">JCM 8736</strain>
    </source>
</reference>
<sequence>MPIVNNISELNERVTFVQMTSKPGPEPGEDIATDLFSCWAKIRTANIRDIKLGNIPGYEDTIDIVIRQQQQLAIDNKMMVRWQNKLYDIVEINPDYAEKAFMVVVVKARK</sequence>
<keyword evidence="2" id="KW-1185">Reference proteome</keyword>
<evidence type="ECO:0000313" key="2">
    <source>
        <dbReference type="Proteomes" id="UP001501577"/>
    </source>
</evidence>
<organism evidence="1 2">
    <name type="scientific">Tetragenococcus solitarius</name>
    <dbReference type="NCBI Taxonomy" id="71453"/>
    <lineage>
        <taxon>Bacteria</taxon>
        <taxon>Bacillati</taxon>
        <taxon>Bacillota</taxon>
        <taxon>Bacilli</taxon>
        <taxon>Lactobacillales</taxon>
        <taxon>Enterococcaceae</taxon>
        <taxon>Tetragenococcus</taxon>
    </lineage>
</organism>
<name>A0ABP6KU76_9ENTE</name>
<dbReference type="Pfam" id="PF05521">
    <property type="entry name" value="Phage_HCP"/>
    <property type="match status" value="1"/>
</dbReference>
<dbReference type="EMBL" id="BAAAXQ010000055">
    <property type="protein sequence ID" value="GAA3020386.1"/>
    <property type="molecule type" value="Genomic_DNA"/>
</dbReference>
<accession>A0ABP6KU76</accession>
<gene>
    <name evidence="1" type="ORF">GCM10019998_15780</name>
</gene>